<keyword evidence="1" id="KW-0472">Membrane</keyword>
<accession>A7I8D8</accession>
<dbReference type="Proteomes" id="UP000002408">
    <property type="component" value="Chromosome"/>
</dbReference>
<keyword evidence="1" id="KW-1133">Transmembrane helix</keyword>
<protein>
    <submittedName>
        <fullName evidence="2">Uncharacterized protein</fullName>
    </submittedName>
</protein>
<gene>
    <name evidence="2" type="ordered locus">Mboo_1481</name>
</gene>
<dbReference type="AlphaFoldDB" id="A7I8D8"/>
<evidence type="ECO:0000313" key="2">
    <source>
        <dbReference type="EMBL" id="ABS55999.1"/>
    </source>
</evidence>
<evidence type="ECO:0000256" key="1">
    <source>
        <dbReference type="SAM" id="Phobius"/>
    </source>
</evidence>
<dbReference type="OrthoDB" id="137154at2157"/>
<dbReference type="KEGG" id="mbn:Mboo_1481"/>
<evidence type="ECO:0000313" key="3">
    <source>
        <dbReference type="Proteomes" id="UP000002408"/>
    </source>
</evidence>
<name>A7I8D8_METB6</name>
<sequence>MGESPKKNTDLMCIFSILFLFVIVIFTAGCTSNVTNNQYPAQSDNATPAYTQAYGVTTTPEWLRDQNIETAKTIVEEYHKTHTYSLPDMFVCAQMSQDVWDMVETRGINATIEVGSVDQNISSIQEADHAWVLAEVSPGEWIAVETTAGYLVCADPGICAVDNPRYYTGWSFNTPKALQDYLNNPPCSAGYVLGSDNLCHQSCGGSAYCTGNSVCVNGQCRGCNSGYVFGQDLQCHPACGGNNTYCTGNSSCVNGECNG</sequence>
<reference evidence="3" key="1">
    <citation type="journal article" date="2015" name="Microbiology">
        <title>Genome of Methanoregula boonei 6A8 reveals adaptations to oligotrophic peatland environments.</title>
        <authorList>
            <person name="Braeuer S."/>
            <person name="Cadillo-Quiroz H."/>
            <person name="Kyrpides N."/>
            <person name="Woyke T."/>
            <person name="Goodwin L."/>
            <person name="Detter C."/>
            <person name="Podell S."/>
            <person name="Yavitt J.B."/>
            <person name="Zinder S.H."/>
        </authorList>
    </citation>
    <scope>NUCLEOTIDE SEQUENCE [LARGE SCALE GENOMIC DNA]</scope>
    <source>
        <strain evidence="3">DSM 21154 / JCM 14090 / 6A8</strain>
    </source>
</reference>
<proteinExistence type="predicted"/>
<dbReference type="PROSITE" id="PS51257">
    <property type="entry name" value="PROKAR_LIPOPROTEIN"/>
    <property type="match status" value="1"/>
</dbReference>
<feature type="transmembrane region" description="Helical" evidence="1">
    <location>
        <begin position="12"/>
        <end position="29"/>
    </location>
</feature>
<dbReference type="GeneID" id="43367582"/>
<dbReference type="eggNOG" id="arCOG08230">
    <property type="taxonomic scope" value="Archaea"/>
</dbReference>
<dbReference type="HOGENOM" id="CLU_1072036_0_0_2"/>
<dbReference type="EMBL" id="CP000780">
    <property type="protein sequence ID" value="ABS55999.1"/>
    <property type="molecule type" value="Genomic_DNA"/>
</dbReference>
<keyword evidence="3" id="KW-1185">Reference proteome</keyword>
<keyword evidence="1" id="KW-0812">Transmembrane</keyword>
<dbReference type="RefSeq" id="WP_012107038.1">
    <property type="nucleotide sequence ID" value="NC_009712.1"/>
</dbReference>
<organism evidence="2 3">
    <name type="scientific">Methanoregula boonei (strain DSM 21154 / JCM 14090 / 6A8)</name>
    <dbReference type="NCBI Taxonomy" id="456442"/>
    <lineage>
        <taxon>Archaea</taxon>
        <taxon>Methanobacteriati</taxon>
        <taxon>Methanobacteriota</taxon>
        <taxon>Stenosarchaea group</taxon>
        <taxon>Methanomicrobia</taxon>
        <taxon>Methanomicrobiales</taxon>
        <taxon>Methanoregulaceae</taxon>
        <taxon>Methanoregula</taxon>
    </lineage>
</organism>